<dbReference type="Proteomes" id="UP000176998">
    <property type="component" value="Unassembled WGS sequence"/>
</dbReference>
<name>A0A1G4BHN2_9PEZI</name>
<protein>
    <submittedName>
        <fullName evidence="1">Uncharacterized protein</fullName>
    </submittedName>
</protein>
<gene>
    <name evidence="1" type="ORF">CORC01_03757</name>
</gene>
<dbReference type="EMBL" id="MJBS01000023">
    <property type="protein sequence ID" value="OHF00929.1"/>
    <property type="molecule type" value="Genomic_DNA"/>
</dbReference>
<dbReference type="RefSeq" id="XP_022478071.1">
    <property type="nucleotide sequence ID" value="XM_022615406.1"/>
</dbReference>
<evidence type="ECO:0000313" key="2">
    <source>
        <dbReference type="Proteomes" id="UP000176998"/>
    </source>
</evidence>
<reference evidence="1 2" key="1">
    <citation type="submission" date="2016-09" db="EMBL/GenBank/DDBJ databases">
        <authorList>
            <person name="Capua I."/>
            <person name="De Benedictis P."/>
            <person name="Joannis T."/>
            <person name="Lombin L.H."/>
            <person name="Cattoli G."/>
        </authorList>
    </citation>
    <scope>NUCLEOTIDE SEQUENCE [LARGE SCALE GENOMIC DNA]</scope>
    <source>
        <strain evidence="1 2">IMI 309357</strain>
    </source>
</reference>
<proteinExistence type="predicted"/>
<sequence>MATFGGLDLPDNLRWDLDRRWEQILAQSQQQGQREEAEAAAVTLLMEPGLSSLQRAGLHTLLASSPKDYVEHVSEAVRLYNMVINSIQLSLPQRAELQARIDSTEILLAKARQDKIIVDRAV</sequence>
<dbReference type="OrthoDB" id="4837680at2759"/>
<dbReference type="GeneID" id="34556916"/>
<comment type="caution">
    <text evidence="1">The sequence shown here is derived from an EMBL/GenBank/DDBJ whole genome shotgun (WGS) entry which is preliminary data.</text>
</comment>
<keyword evidence="2" id="KW-1185">Reference proteome</keyword>
<evidence type="ECO:0000313" key="1">
    <source>
        <dbReference type="EMBL" id="OHF00929.1"/>
    </source>
</evidence>
<dbReference type="AlphaFoldDB" id="A0A1G4BHN2"/>
<organism evidence="1 2">
    <name type="scientific">Colletotrichum orchidophilum</name>
    <dbReference type="NCBI Taxonomy" id="1209926"/>
    <lineage>
        <taxon>Eukaryota</taxon>
        <taxon>Fungi</taxon>
        <taxon>Dikarya</taxon>
        <taxon>Ascomycota</taxon>
        <taxon>Pezizomycotina</taxon>
        <taxon>Sordariomycetes</taxon>
        <taxon>Hypocreomycetidae</taxon>
        <taxon>Glomerellales</taxon>
        <taxon>Glomerellaceae</taxon>
        <taxon>Colletotrichum</taxon>
    </lineage>
</organism>
<accession>A0A1G4BHN2</accession>